<accession>A0ABX5GDA1</accession>
<comment type="caution">
    <text evidence="1">The sequence shown here is derived from an EMBL/GenBank/DDBJ whole genome shotgun (WGS) entry which is preliminary data.</text>
</comment>
<proteinExistence type="predicted"/>
<dbReference type="EMBL" id="PYOI01000024">
    <property type="protein sequence ID" value="PSV79837.1"/>
    <property type="molecule type" value="Genomic_DNA"/>
</dbReference>
<gene>
    <name evidence="1" type="ORF">CTM94_15265</name>
</gene>
<protein>
    <submittedName>
        <fullName evidence="1">Uncharacterized protein</fullName>
    </submittedName>
</protein>
<name>A0ABX5GDA1_PHOLE</name>
<organism evidence="1 2">
    <name type="scientific">Photobacterium leiognathi</name>
    <dbReference type="NCBI Taxonomy" id="553611"/>
    <lineage>
        <taxon>Bacteria</taxon>
        <taxon>Pseudomonadati</taxon>
        <taxon>Pseudomonadota</taxon>
        <taxon>Gammaproteobacteria</taxon>
        <taxon>Vibrionales</taxon>
        <taxon>Vibrionaceae</taxon>
        <taxon>Photobacterium</taxon>
    </lineage>
</organism>
<reference evidence="1 2" key="1">
    <citation type="submission" date="2018-01" db="EMBL/GenBank/DDBJ databases">
        <title>Whole genome sequencing of Histamine producing bacteria.</title>
        <authorList>
            <person name="Butler K."/>
        </authorList>
    </citation>
    <scope>NUCLEOTIDE SEQUENCE [LARGE SCALE GENOMIC DNA]</scope>
    <source>
        <strain evidence="1 2">ATCC 25521</strain>
    </source>
</reference>
<dbReference type="Proteomes" id="UP000241566">
    <property type="component" value="Unassembled WGS sequence"/>
</dbReference>
<evidence type="ECO:0000313" key="1">
    <source>
        <dbReference type="EMBL" id="PSV79837.1"/>
    </source>
</evidence>
<evidence type="ECO:0000313" key="2">
    <source>
        <dbReference type="Proteomes" id="UP000241566"/>
    </source>
</evidence>
<sequence>MFCEAQRYRRANLRDTSQIQRAESVVYSCIRVVRCLYLSDDAKMQVFDVHEHFFEALQQFKIAEEEFGCGFEL</sequence>
<keyword evidence="2" id="KW-1185">Reference proteome</keyword>